<organism evidence="3">
    <name type="scientific">Fonticula alba</name>
    <name type="common">Slime mold</name>
    <dbReference type="NCBI Taxonomy" id="691883"/>
    <lineage>
        <taxon>Eukaryota</taxon>
        <taxon>Rotosphaerida</taxon>
        <taxon>Fonticulaceae</taxon>
        <taxon>Fonticula</taxon>
    </lineage>
</organism>
<evidence type="ECO:0000256" key="2">
    <source>
        <dbReference type="SAM" id="Phobius"/>
    </source>
</evidence>
<keyword evidence="4" id="KW-1185">Reference proteome</keyword>
<feature type="region of interest" description="Disordered" evidence="1">
    <location>
        <begin position="1"/>
        <end position="90"/>
    </location>
</feature>
<name>A0A058Z8F7_FONAL</name>
<keyword evidence="2" id="KW-0812">Transmembrane</keyword>
<dbReference type="GeneID" id="20527594"/>
<reference evidence="3" key="1">
    <citation type="submission" date="2013-04" db="EMBL/GenBank/DDBJ databases">
        <title>The Genome Sequence of Fonticula alba ATCC 38817.</title>
        <authorList>
            <consortium name="The Broad Institute Genomics Platform"/>
            <person name="Russ C."/>
            <person name="Cuomo C."/>
            <person name="Burger G."/>
            <person name="Gray M.W."/>
            <person name="Holland P.W.H."/>
            <person name="King N."/>
            <person name="Lang F.B.F."/>
            <person name="Roger A.J."/>
            <person name="Ruiz-Trillo I."/>
            <person name="Brown M."/>
            <person name="Walker B."/>
            <person name="Young S."/>
            <person name="Zeng Q."/>
            <person name="Gargeya S."/>
            <person name="Fitzgerald M."/>
            <person name="Haas B."/>
            <person name="Abouelleil A."/>
            <person name="Allen A.W."/>
            <person name="Alvarado L."/>
            <person name="Arachchi H.M."/>
            <person name="Berlin A.M."/>
            <person name="Chapman S.B."/>
            <person name="Gainer-Dewar J."/>
            <person name="Goldberg J."/>
            <person name="Griggs A."/>
            <person name="Gujja S."/>
            <person name="Hansen M."/>
            <person name="Howarth C."/>
            <person name="Imamovic A."/>
            <person name="Ireland A."/>
            <person name="Larimer J."/>
            <person name="McCowan C."/>
            <person name="Murphy C."/>
            <person name="Pearson M."/>
            <person name="Poon T.W."/>
            <person name="Priest M."/>
            <person name="Roberts A."/>
            <person name="Saif S."/>
            <person name="Shea T."/>
            <person name="Sisk P."/>
            <person name="Sykes S."/>
            <person name="Wortman J."/>
            <person name="Nusbaum C."/>
            <person name="Birren B."/>
        </authorList>
    </citation>
    <scope>NUCLEOTIDE SEQUENCE [LARGE SCALE GENOMIC DNA]</scope>
    <source>
        <strain evidence="3">ATCC 38817</strain>
    </source>
</reference>
<feature type="transmembrane region" description="Helical" evidence="2">
    <location>
        <begin position="343"/>
        <end position="362"/>
    </location>
</feature>
<evidence type="ECO:0000313" key="3">
    <source>
        <dbReference type="EMBL" id="KCV70520.1"/>
    </source>
</evidence>
<feature type="transmembrane region" description="Helical" evidence="2">
    <location>
        <begin position="382"/>
        <end position="402"/>
    </location>
</feature>
<gene>
    <name evidence="3" type="ORF">H696_02869</name>
</gene>
<evidence type="ECO:0000313" key="4">
    <source>
        <dbReference type="Proteomes" id="UP000030693"/>
    </source>
</evidence>
<feature type="compositionally biased region" description="Pro residues" evidence="1">
    <location>
        <begin position="171"/>
        <end position="183"/>
    </location>
</feature>
<dbReference type="AlphaFoldDB" id="A0A058Z8F7"/>
<feature type="region of interest" description="Disordered" evidence="1">
    <location>
        <begin position="441"/>
        <end position="460"/>
    </location>
</feature>
<protein>
    <submittedName>
        <fullName evidence="3">Uncharacterized protein</fullName>
    </submittedName>
</protein>
<dbReference type="Proteomes" id="UP000030693">
    <property type="component" value="Unassembled WGS sequence"/>
</dbReference>
<keyword evidence="2" id="KW-0472">Membrane</keyword>
<accession>A0A058Z8F7</accession>
<feature type="region of interest" description="Disordered" evidence="1">
    <location>
        <begin position="156"/>
        <end position="266"/>
    </location>
</feature>
<feature type="transmembrane region" description="Helical" evidence="2">
    <location>
        <begin position="310"/>
        <end position="331"/>
    </location>
</feature>
<evidence type="ECO:0000256" key="1">
    <source>
        <dbReference type="SAM" id="MobiDB-lite"/>
    </source>
</evidence>
<feature type="compositionally biased region" description="Low complexity" evidence="1">
    <location>
        <begin position="156"/>
        <end position="170"/>
    </location>
</feature>
<dbReference type="EMBL" id="KB932204">
    <property type="protein sequence ID" value="KCV70520.1"/>
    <property type="molecule type" value="Genomic_DNA"/>
</dbReference>
<keyword evidence="2" id="KW-1133">Transmembrane helix</keyword>
<feature type="compositionally biased region" description="Low complexity" evidence="1">
    <location>
        <begin position="247"/>
        <end position="266"/>
    </location>
</feature>
<feature type="compositionally biased region" description="Low complexity" evidence="1">
    <location>
        <begin position="225"/>
        <end position="239"/>
    </location>
</feature>
<sequence>MEAIGPEPPDYPTSPGNHAGIFSLTEFIDTSYGGGGGGRGGRDGGSLNLDDDGYGSKEGANVDTHDGPGGASLLGSGELSPHLGSPTGSQTLIAAPLIPSATAAPRPTADTGVSEEPGTGALTLALMEDDSDLLEQLSRFCDPSVRLPTPSSVAAAAAAAAARQDPTRGPVSPPGPRPAPGPGSPHHLPPTKSTTASQYPHHHLHIPLAPVGGPGLAGANIPGSTTPRPVPLTTRLPTPADGRPPHSRSSIATSHSSSSSLLAGPAASSSESIAGTTITTSFSPISSRRVRQTIDILAHRYRIYIHSLKILLIVQVLCWFPIGLAFLPSIIPRVKATSARAAGIFSTLASAVGIATVLSIDYSCWGTTNSSPCNPALDIYKLLSLFFLPHLGFGISTIIMAYRIHYIIEAINWLDPEFFSTDELTATRLPRLFFPMTLSCTDPEGDDSPTVGHQPDIRPP</sequence>
<feature type="compositionally biased region" description="Pro residues" evidence="1">
    <location>
        <begin position="1"/>
        <end position="12"/>
    </location>
</feature>
<proteinExistence type="predicted"/>
<dbReference type="RefSeq" id="XP_009495036.1">
    <property type="nucleotide sequence ID" value="XM_009496761.1"/>
</dbReference>